<feature type="signal peptide" evidence="1">
    <location>
        <begin position="1"/>
        <end position="17"/>
    </location>
</feature>
<gene>
    <name evidence="2" type="ORF">H9L17_12925</name>
</gene>
<sequence>MRYILLATVLASGSVYAQSSMVGAGPGFVMPGQAAAAPAQAAAAQALRNFIATVDVGQALPPGFPLDVAAPAALKQARIGWGFAVHDVQPDSLRAGTPLARAAQETGQWRYAVMVLGKPVGLLTMEYAGKEWRLVSIGGAGISRDVQALVARYGNQRNVRLRYLRVPQATADFIEVSQGAAPARYAPLSAARESLGLRMRPDAGLLDAAELMPGLRQAATRNLNVMY</sequence>
<evidence type="ECO:0000313" key="3">
    <source>
        <dbReference type="Proteomes" id="UP000515977"/>
    </source>
</evidence>
<dbReference type="EMBL" id="CP060711">
    <property type="protein sequence ID" value="QNN46078.1"/>
    <property type="molecule type" value="Genomic_DNA"/>
</dbReference>
<organism evidence="2 3">
    <name type="scientific">Thermomonas brevis</name>
    <dbReference type="NCBI Taxonomy" id="215691"/>
    <lineage>
        <taxon>Bacteria</taxon>
        <taxon>Pseudomonadati</taxon>
        <taxon>Pseudomonadota</taxon>
        <taxon>Gammaproteobacteria</taxon>
        <taxon>Lysobacterales</taxon>
        <taxon>Lysobacteraceae</taxon>
        <taxon>Thermomonas</taxon>
    </lineage>
</organism>
<dbReference type="AlphaFoldDB" id="A0A7G9QRV3"/>
<accession>A0A7G9QRV3</accession>
<protein>
    <submittedName>
        <fullName evidence="2">Uncharacterized protein</fullName>
    </submittedName>
</protein>
<name>A0A7G9QRV3_9GAMM</name>
<evidence type="ECO:0000256" key="1">
    <source>
        <dbReference type="SAM" id="SignalP"/>
    </source>
</evidence>
<dbReference type="Proteomes" id="UP000515977">
    <property type="component" value="Chromosome"/>
</dbReference>
<proteinExistence type="predicted"/>
<reference evidence="2 3" key="1">
    <citation type="submission" date="2020-08" db="EMBL/GenBank/DDBJ databases">
        <title>Genome sequence of Thermomonas brevis KACC 16975T.</title>
        <authorList>
            <person name="Hyun D.-W."/>
            <person name="Bae J.-W."/>
        </authorList>
    </citation>
    <scope>NUCLEOTIDE SEQUENCE [LARGE SCALE GENOMIC DNA]</scope>
    <source>
        <strain evidence="2 3">KACC 16975</strain>
    </source>
</reference>
<dbReference type="KEGG" id="tbv:H9L17_12925"/>
<feature type="chain" id="PRO_5028966199" evidence="1">
    <location>
        <begin position="18"/>
        <end position="227"/>
    </location>
</feature>
<keyword evidence="3" id="KW-1185">Reference proteome</keyword>
<evidence type="ECO:0000313" key="2">
    <source>
        <dbReference type="EMBL" id="QNN46078.1"/>
    </source>
</evidence>
<keyword evidence="1" id="KW-0732">Signal</keyword>
<dbReference type="RefSeq" id="WP_187569840.1">
    <property type="nucleotide sequence ID" value="NZ_CP060711.1"/>
</dbReference>